<protein>
    <submittedName>
        <fullName evidence="1">Uncharacterized protein</fullName>
    </submittedName>
</protein>
<dbReference type="AlphaFoldDB" id="A0A0C1HKS2"/>
<sequence length="73" mass="8363">MKEIVLTEHDINVLINKGKVTALLDGEEILVRESYKKDLRAGVVNWDKQIVDVSQNIVRNKHFDSFLQSAAIR</sequence>
<dbReference type="EMBL" id="JWIY01000002">
    <property type="protein sequence ID" value="KIC77879.1"/>
    <property type="molecule type" value="Genomic_DNA"/>
</dbReference>
<organism evidence="1 2">
    <name type="scientific">Streptococcus constellatus</name>
    <dbReference type="NCBI Taxonomy" id="76860"/>
    <lineage>
        <taxon>Bacteria</taxon>
        <taxon>Bacillati</taxon>
        <taxon>Bacillota</taxon>
        <taxon>Bacilli</taxon>
        <taxon>Lactobacillales</taxon>
        <taxon>Streptococcaceae</taxon>
        <taxon>Streptococcus</taxon>
        <taxon>Streptococcus anginosus group</taxon>
    </lineage>
</organism>
<name>A0A0C1HKS2_STRCV</name>
<evidence type="ECO:0000313" key="1">
    <source>
        <dbReference type="EMBL" id="KIC77879.1"/>
    </source>
</evidence>
<comment type="caution">
    <text evidence="1">The sequence shown here is derived from an EMBL/GenBank/DDBJ whole genome shotgun (WGS) entry which is preliminary data.</text>
</comment>
<reference evidence="1 2" key="1">
    <citation type="submission" date="2014-12" db="EMBL/GenBank/DDBJ databases">
        <title>Partial genome sequence of Streptococcus constellatus KCOM 1650 (= ChDC B144).</title>
        <authorList>
            <person name="Kook J.-K."/>
            <person name="Park S.-N."/>
            <person name="Lim Y.K."/>
            <person name="Jo E."/>
        </authorList>
    </citation>
    <scope>NUCLEOTIDE SEQUENCE [LARGE SCALE GENOMIC DNA]</scope>
    <source>
        <strain evidence="1 2">KCOM 1650</strain>
    </source>
</reference>
<proteinExistence type="predicted"/>
<dbReference type="Proteomes" id="UP000031339">
    <property type="component" value="Unassembled WGS sequence"/>
</dbReference>
<dbReference type="RefSeq" id="WP_039677502.1">
    <property type="nucleotide sequence ID" value="NZ_JWIY01000002.1"/>
</dbReference>
<accession>A0A0C1HKS2</accession>
<evidence type="ECO:0000313" key="2">
    <source>
        <dbReference type="Proteomes" id="UP000031339"/>
    </source>
</evidence>
<gene>
    <name evidence="1" type="ORF">RN79_06705</name>
</gene>